<dbReference type="CDD" id="cd02440">
    <property type="entry name" value="AdoMet_MTases"/>
    <property type="match status" value="1"/>
</dbReference>
<evidence type="ECO:0000256" key="2">
    <source>
        <dbReference type="ARBA" id="ARBA00022603"/>
    </source>
</evidence>
<sequence length="286" mass="31606">MNHPRSGGTESPGRLISHFLTRDQTDTGEQNAGWSELWDSDQSDLWDRGKPSPALVDFVEQKLNQVLPHRTNGQSVKVLVPGCGRGYDVVMLALHGMDAYGLEVSQTAVSAANTYAEAQLAHPSAANFSGSAPRPPKAPINRGKVKFVEGDFFMSDWMIDCLDEGEISEGFDLIYDYTFLCAIPPSLRSNWARRMKELLSPTGILICLEFPLWKELDAVGPPYGLNGVYWNLLAEGGDGVLHDSESTGAKQMDQGQGPFERVLYYKPERSYDQGRGTDMVSVWKLS</sequence>
<evidence type="ECO:0008006" key="7">
    <source>
        <dbReference type="Google" id="ProtNLM"/>
    </source>
</evidence>
<keyword evidence="6" id="KW-1185">Reference proteome</keyword>
<evidence type="ECO:0000256" key="1">
    <source>
        <dbReference type="ARBA" id="ARBA00022553"/>
    </source>
</evidence>
<protein>
    <recommendedName>
        <fullName evidence="7">Thiopurine S-methyltransferase</fullName>
    </recommendedName>
</protein>
<proteinExistence type="predicted"/>
<dbReference type="PANTHER" id="PTHR32183">
    <property type="match status" value="1"/>
</dbReference>
<dbReference type="SUPFAM" id="SSF53335">
    <property type="entry name" value="S-adenosyl-L-methionine-dependent methyltransferases"/>
    <property type="match status" value="1"/>
</dbReference>
<dbReference type="HOGENOM" id="CLU_056435_7_0_1"/>
<dbReference type="Proteomes" id="UP000054342">
    <property type="component" value="Unassembled WGS sequence"/>
</dbReference>
<dbReference type="GO" id="GO:0008757">
    <property type="term" value="F:S-adenosylmethionine-dependent methyltransferase activity"/>
    <property type="evidence" value="ECO:0007669"/>
    <property type="project" value="InterPro"/>
</dbReference>
<gene>
    <name evidence="5" type="ORF">PV05_05519</name>
</gene>
<reference evidence="5 6" key="1">
    <citation type="submission" date="2015-01" db="EMBL/GenBank/DDBJ databases">
        <title>The Genome Sequence of Exophiala xenobiotica CBS118157.</title>
        <authorList>
            <consortium name="The Broad Institute Genomics Platform"/>
            <person name="Cuomo C."/>
            <person name="de Hoog S."/>
            <person name="Gorbushina A."/>
            <person name="Stielow B."/>
            <person name="Teixiera M."/>
            <person name="Abouelleil A."/>
            <person name="Chapman S.B."/>
            <person name="Priest M."/>
            <person name="Young S.K."/>
            <person name="Wortman J."/>
            <person name="Nusbaum C."/>
            <person name="Birren B."/>
        </authorList>
    </citation>
    <scope>NUCLEOTIDE SEQUENCE [LARGE SCALE GENOMIC DNA]</scope>
    <source>
        <strain evidence="5 6">CBS 118157</strain>
    </source>
</reference>
<dbReference type="STRING" id="348802.A0A0D2ENA4"/>
<keyword evidence="4" id="KW-0949">S-adenosyl-L-methionine</keyword>
<dbReference type="PANTHER" id="PTHR32183:SF6">
    <property type="entry name" value="CYSTEINE SULFINATE DESULFINASE_CYSTEINE DESULFURASE AND RELATED ENZYMES"/>
    <property type="match status" value="1"/>
</dbReference>
<keyword evidence="2" id="KW-0489">Methyltransferase</keyword>
<dbReference type="OrthoDB" id="276151at2759"/>
<dbReference type="EMBL" id="KN847319">
    <property type="protein sequence ID" value="KIW56903.1"/>
    <property type="molecule type" value="Genomic_DNA"/>
</dbReference>
<dbReference type="GO" id="GO:0032259">
    <property type="term" value="P:methylation"/>
    <property type="evidence" value="ECO:0007669"/>
    <property type="project" value="UniProtKB-KW"/>
</dbReference>
<evidence type="ECO:0000313" key="5">
    <source>
        <dbReference type="EMBL" id="KIW56903.1"/>
    </source>
</evidence>
<dbReference type="AlphaFoldDB" id="A0A0D2ENA4"/>
<name>A0A0D2ENA4_9EURO</name>
<keyword evidence="1" id="KW-0597">Phosphoprotein</keyword>
<dbReference type="Pfam" id="PF05724">
    <property type="entry name" value="TPMT"/>
    <property type="match status" value="1"/>
</dbReference>
<evidence type="ECO:0000256" key="3">
    <source>
        <dbReference type="ARBA" id="ARBA00022679"/>
    </source>
</evidence>
<organism evidence="5 6">
    <name type="scientific">Exophiala xenobiotica</name>
    <dbReference type="NCBI Taxonomy" id="348802"/>
    <lineage>
        <taxon>Eukaryota</taxon>
        <taxon>Fungi</taxon>
        <taxon>Dikarya</taxon>
        <taxon>Ascomycota</taxon>
        <taxon>Pezizomycotina</taxon>
        <taxon>Eurotiomycetes</taxon>
        <taxon>Chaetothyriomycetidae</taxon>
        <taxon>Chaetothyriales</taxon>
        <taxon>Herpotrichiellaceae</taxon>
        <taxon>Exophiala</taxon>
    </lineage>
</organism>
<dbReference type="InterPro" id="IPR029063">
    <property type="entry name" value="SAM-dependent_MTases_sf"/>
</dbReference>
<dbReference type="PROSITE" id="PS51585">
    <property type="entry name" value="SAM_MT_TPMT"/>
    <property type="match status" value="1"/>
</dbReference>
<keyword evidence="3" id="KW-0808">Transferase</keyword>
<evidence type="ECO:0000256" key="4">
    <source>
        <dbReference type="ARBA" id="ARBA00022691"/>
    </source>
</evidence>
<dbReference type="Gene3D" id="3.40.50.150">
    <property type="entry name" value="Vaccinia Virus protein VP39"/>
    <property type="match status" value="1"/>
</dbReference>
<dbReference type="GeneID" id="25327427"/>
<evidence type="ECO:0000313" key="6">
    <source>
        <dbReference type="Proteomes" id="UP000054342"/>
    </source>
</evidence>
<accession>A0A0D2ENA4</accession>
<dbReference type="InterPro" id="IPR008854">
    <property type="entry name" value="TPMT"/>
</dbReference>
<dbReference type="RefSeq" id="XP_013317487.1">
    <property type="nucleotide sequence ID" value="XM_013462033.1"/>
</dbReference>